<dbReference type="RefSeq" id="WP_264513753.1">
    <property type="nucleotide sequence ID" value="NZ_JAPDDR010000005.1"/>
</dbReference>
<evidence type="ECO:0000256" key="1">
    <source>
        <dbReference type="SAM" id="MobiDB-lite"/>
    </source>
</evidence>
<name>A0ABT3G306_9BACT</name>
<evidence type="ECO:0008006" key="5">
    <source>
        <dbReference type="Google" id="ProtNLM"/>
    </source>
</evidence>
<dbReference type="EMBL" id="JAPDDR010000005">
    <property type="protein sequence ID" value="MCW1914230.1"/>
    <property type="molecule type" value="Genomic_DNA"/>
</dbReference>
<comment type="caution">
    <text evidence="3">The sequence shown here is derived from an EMBL/GenBank/DDBJ whole genome shotgun (WGS) entry which is preliminary data.</text>
</comment>
<evidence type="ECO:0000256" key="2">
    <source>
        <dbReference type="SAM" id="Phobius"/>
    </source>
</evidence>
<keyword evidence="2" id="KW-1133">Transmembrane helix</keyword>
<evidence type="ECO:0000313" key="3">
    <source>
        <dbReference type="EMBL" id="MCW1914230.1"/>
    </source>
</evidence>
<protein>
    <recommendedName>
        <fullName evidence="5">Tfp pilus assembly protein PilX</fullName>
    </recommendedName>
</protein>
<reference evidence="3" key="1">
    <citation type="submission" date="2022-10" db="EMBL/GenBank/DDBJ databases">
        <title>Luteolibacter sp. GHJ8, whole genome shotgun sequencing project.</title>
        <authorList>
            <person name="Zhao G."/>
            <person name="Shen L."/>
        </authorList>
    </citation>
    <scope>NUCLEOTIDE SEQUENCE</scope>
    <source>
        <strain evidence="3">GHJ8</strain>
    </source>
</reference>
<accession>A0ABT3G306</accession>
<keyword evidence="2" id="KW-0472">Membrane</keyword>
<dbReference type="Proteomes" id="UP001165653">
    <property type="component" value="Unassembled WGS sequence"/>
</dbReference>
<organism evidence="3 4">
    <name type="scientific">Luteolibacter rhizosphaerae</name>
    <dbReference type="NCBI Taxonomy" id="2989719"/>
    <lineage>
        <taxon>Bacteria</taxon>
        <taxon>Pseudomonadati</taxon>
        <taxon>Verrucomicrobiota</taxon>
        <taxon>Verrucomicrobiia</taxon>
        <taxon>Verrucomicrobiales</taxon>
        <taxon>Verrucomicrobiaceae</taxon>
        <taxon>Luteolibacter</taxon>
    </lineage>
</organism>
<feature type="region of interest" description="Disordered" evidence="1">
    <location>
        <begin position="926"/>
        <end position="953"/>
    </location>
</feature>
<evidence type="ECO:0000313" key="4">
    <source>
        <dbReference type="Proteomes" id="UP001165653"/>
    </source>
</evidence>
<keyword evidence="4" id="KW-1185">Reference proteome</keyword>
<keyword evidence="2" id="KW-0812">Transmembrane</keyword>
<feature type="transmembrane region" description="Helical" evidence="2">
    <location>
        <begin position="26"/>
        <end position="49"/>
    </location>
</feature>
<gene>
    <name evidence="3" type="ORF">OJ996_11635</name>
</gene>
<sequence>MKASGPTRFHHHRPTWKTLPRGRDGFALVVTLTMMVLLSVLAIGLLSLANISLRGSSAGDAKRAAQANARVALAMAIGQLQNELGDDRRVTADGAILGTGASQQQLVGVWDSMAGTQTTLPTAAAPDYDSWKRNKFRTWLASSPNPEDLRTRDYAQSPVGDESVRLFAEKSDGFEMRALTIPVAEENGMAGNMAWAVTQEATKAKINVGSDLARAKYNDAIHAPNGPSLGLSDLAKQPKEGWDKRSGRVLGMNQAILDEEYGLDKESAAAFRREHGAHARGVLSDVVKGGLKTDLSLGFNLGDGEFSQSRWGQVNNPFSGGTAPRGEVPLYEPLNGGTPVTVSMNYGTVRYDHIFETGASPTFNSLRSHYNLFQHLYSSASGTSAFYRPQASTYWPDATRGSETSVSPVLDRVLFFVCLYADSAGVPNVVFTPVITLWNPYNVSIESEGFVVFPWMDIPMFGNFNITGTNYSTIMSWHMGMDSAGKGEGRQKEPYFYCKLTGSGTNNTSTPIRIGPGEVRVFIPATKDVIRYERQQPEASRTSIFMRPAASAADIDIGGGIGVPLNSSIGTPITKTITNTDTMSAKLDFDFARYHYFVRMEDSGRLKGLTRGKTVSEVQIYNGKMSSQSVQTPTLTGSALKQKPRPVAILETFHRTAGESGQMADLVYTVNPRQRYVNAMISGSTTFVAGPHYESSMHKVTDFISEAFQVTGDGQRSYYGMSNAAGSGRDYLPFFEIPKEPMMSLGAFQHADLSDSAYSPGSQFGNAWASGFVSRTTAARTLKTATTAGAEKISPNGLGLYDHSYLMNAAVWDGYYFSSIAPRTTPGSSGGSPSVYSNKVARTTQETSDVIKNWVQSPEANPLRNTRHILHRGGMTNEQVIERLDSSAGCRWAPAHMLVDGVFNVNSVNESAWRAMLASLRGSKLDVTGKGTHDSGNSTPVPRLRDPSGSPGDLWNGFRELSDDQIRVLAREIVQEVRDRGPFQSMGEFVNRRLASSNLGLKGALQAAIDRANLNQQATVERFNNTGYPFRSNLPEPFTGTGTPGWLTQADLLTALGPFITVRSDTFTVRAYGEAKDGEGKVLARAWCEAVVQRVPDLLDPDSNDNATELPLDLNPINARFGRRFEIISYRDLADDELAV</sequence>
<proteinExistence type="predicted"/>